<evidence type="ECO:0000256" key="16">
    <source>
        <dbReference type="ARBA" id="ARBA00023242"/>
    </source>
</evidence>
<dbReference type="InterPro" id="IPR002475">
    <property type="entry name" value="Bcl2-like"/>
</dbReference>
<keyword evidence="14 21" id="KW-0472">Membrane</keyword>
<evidence type="ECO:0000256" key="4">
    <source>
        <dbReference type="ARBA" id="ARBA00004186"/>
    </source>
</evidence>
<dbReference type="InterPro" id="IPR046371">
    <property type="entry name" value="Bcl-2_BH1-3"/>
</dbReference>
<dbReference type="GO" id="GO:0031965">
    <property type="term" value="C:nuclear membrane"/>
    <property type="evidence" value="ECO:0007669"/>
    <property type="project" value="UniProtKB-SubCell"/>
</dbReference>
<feature type="domain" description="Bcl-2 Bcl-2 homology region 1-3" evidence="22">
    <location>
        <begin position="40"/>
        <end position="142"/>
    </location>
</feature>
<dbReference type="Gene3D" id="1.10.437.10">
    <property type="entry name" value="Blc2-like"/>
    <property type="match status" value="1"/>
</dbReference>
<dbReference type="InterPro" id="IPR036834">
    <property type="entry name" value="Bcl-2-like_sf"/>
</dbReference>
<keyword evidence="24" id="KW-1185">Reference proteome</keyword>
<organism evidence="23 24">
    <name type="scientific">Phodopus roborovskii</name>
    <name type="common">Roborovski's desert hamster</name>
    <name type="synonym">Cricetulus roborovskii</name>
    <dbReference type="NCBI Taxonomy" id="109678"/>
    <lineage>
        <taxon>Eukaryota</taxon>
        <taxon>Metazoa</taxon>
        <taxon>Chordata</taxon>
        <taxon>Craniata</taxon>
        <taxon>Vertebrata</taxon>
        <taxon>Euteleostomi</taxon>
        <taxon>Mammalia</taxon>
        <taxon>Eutheria</taxon>
        <taxon>Euarchontoglires</taxon>
        <taxon>Glires</taxon>
        <taxon>Rodentia</taxon>
        <taxon>Myomorpha</taxon>
        <taxon>Muroidea</taxon>
        <taxon>Cricetidae</taxon>
        <taxon>Cricetinae</taxon>
        <taxon>Phodopus</taxon>
    </lineage>
</organism>
<dbReference type="GO" id="GO:0005819">
    <property type="term" value="C:spindle"/>
    <property type="evidence" value="ECO:0007669"/>
    <property type="project" value="UniProtKB-SubCell"/>
</dbReference>
<evidence type="ECO:0000256" key="21">
    <source>
        <dbReference type="SAM" id="Phobius"/>
    </source>
</evidence>
<evidence type="ECO:0000256" key="5">
    <source>
        <dbReference type="ARBA" id="ARBA00004240"/>
    </source>
</evidence>
<dbReference type="PANTHER" id="PTHR11256:SF47">
    <property type="entry name" value="BCL-2-LIKE PROTEIN 10"/>
    <property type="match status" value="1"/>
</dbReference>
<dbReference type="AlphaFoldDB" id="A0AAU9ZXF3"/>
<feature type="transmembrane region" description="Helical" evidence="21">
    <location>
        <begin position="161"/>
        <end position="179"/>
    </location>
</feature>
<evidence type="ECO:0000256" key="13">
    <source>
        <dbReference type="ARBA" id="ARBA00023128"/>
    </source>
</evidence>
<dbReference type="InterPro" id="IPR026298">
    <property type="entry name" value="Bcl-2_fam"/>
</dbReference>
<dbReference type="GO" id="GO:0008630">
    <property type="term" value="P:intrinsic apoptotic signaling pathway in response to DNA damage"/>
    <property type="evidence" value="ECO:0007669"/>
    <property type="project" value="TreeGrafter"/>
</dbReference>
<evidence type="ECO:0000256" key="11">
    <source>
        <dbReference type="ARBA" id="ARBA00022843"/>
    </source>
</evidence>
<dbReference type="PANTHER" id="PTHR11256">
    <property type="entry name" value="BCL-2 RELATED"/>
    <property type="match status" value="1"/>
</dbReference>
<gene>
    <name evidence="23" type="primary">Bcl2l10</name>
    <name evidence="23" type="ORF">PHOROB_LOCUS12319</name>
</gene>
<evidence type="ECO:0000256" key="18">
    <source>
        <dbReference type="ARBA" id="ARBA00067191"/>
    </source>
</evidence>
<evidence type="ECO:0000256" key="20">
    <source>
        <dbReference type="ARBA" id="ARBA00078307"/>
    </source>
</evidence>
<keyword evidence="13" id="KW-0496">Mitochondrion</keyword>
<dbReference type="EMBL" id="CALSGD010001501">
    <property type="protein sequence ID" value="CAH6875820.1"/>
    <property type="molecule type" value="Genomic_DNA"/>
</dbReference>
<dbReference type="PROSITE" id="PS50062">
    <property type="entry name" value="BCL2_FAMILY"/>
    <property type="match status" value="1"/>
</dbReference>
<evidence type="ECO:0000256" key="2">
    <source>
        <dbReference type="ARBA" id="ARBA00004126"/>
    </source>
</evidence>
<keyword evidence="16" id="KW-0539">Nucleus</keyword>
<evidence type="ECO:0000313" key="23">
    <source>
        <dbReference type="EMBL" id="CAH6875820.1"/>
    </source>
</evidence>
<protein>
    <recommendedName>
        <fullName evidence="18">Bcl-2-like protein 10</fullName>
    </recommendedName>
    <alternativeName>
        <fullName evidence="19">Anti-apoptotic protein Boo</fullName>
    </alternativeName>
    <alternativeName>
        <fullName evidence="20">Apoptosis regulator Bcl-B</fullName>
    </alternativeName>
</protein>
<dbReference type="Pfam" id="PF00452">
    <property type="entry name" value="Bcl-2"/>
    <property type="match status" value="1"/>
</dbReference>
<evidence type="ECO:0000256" key="7">
    <source>
        <dbReference type="ARBA" id="ARBA00022490"/>
    </source>
</evidence>
<evidence type="ECO:0000256" key="3">
    <source>
        <dbReference type="ARBA" id="ARBA00004173"/>
    </source>
</evidence>
<dbReference type="Proteomes" id="UP001152836">
    <property type="component" value="Unassembled WGS sequence"/>
</dbReference>
<dbReference type="GO" id="GO:0005783">
    <property type="term" value="C:endoplasmic reticulum"/>
    <property type="evidence" value="ECO:0007669"/>
    <property type="project" value="UniProtKB-SubCell"/>
</dbReference>
<dbReference type="SMART" id="SM00337">
    <property type="entry name" value="BCL"/>
    <property type="match status" value="1"/>
</dbReference>
<keyword evidence="9" id="KW-0053">Apoptosis</keyword>
<comment type="similarity">
    <text evidence="6">Belongs to the Bcl-2 family.</text>
</comment>
<dbReference type="GO" id="GO:0005741">
    <property type="term" value="C:mitochondrial outer membrane"/>
    <property type="evidence" value="ECO:0007669"/>
    <property type="project" value="TreeGrafter"/>
</dbReference>
<evidence type="ECO:0000313" key="24">
    <source>
        <dbReference type="Proteomes" id="UP001152836"/>
    </source>
</evidence>
<sequence length="182" mass="21134">MDDDRLLERTRCLLTDYLMFCRREPGDPEPPPTSVEAALLRSVAEQVQQRYHFFFSSFLGYQGNRVELMTQMADTILSDGQSFSWGRLVLLLAFAGTILSQRQRNSEKDKIQVDRDCQLIVGLLCNRLLGQHGSWLKAHDGWDGFCSFFVSPLPLNFWRRLLIKTFLSCFIAMAVLMIWKRF</sequence>
<name>A0AAU9ZXF3_PHORO</name>
<keyword evidence="10" id="KW-0256">Endoplasmic reticulum</keyword>
<evidence type="ECO:0000256" key="8">
    <source>
        <dbReference type="ARBA" id="ARBA00022692"/>
    </source>
</evidence>
<evidence type="ECO:0000256" key="19">
    <source>
        <dbReference type="ARBA" id="ARBA00077411"/>
    </source>
</evidence>
<proteinExistence type="inferred from homology"/>
<comment type="caution">
    <text evidence="23">The sequence shown here is derived from an EMBL/GenBank/DDBJ whole genome shotgun (WGS) entry which is preliminary data.</text>
</comment>
<evidence type="ECO:0000256" key="6">
    <source>
        <dbReference type="ARBA" id="ARBA00009458"/>
    </source>
</evidence>
<evidence type="ECO:0000256" key="12">
    <source>
        <dbReference type="ARBA" id="ARBA00022989"/>
    </source>
</evidence>
<keyword evidence="11" id="KW-0832">Ubl conjugation</keyword>
<reference evidence="23" key="1">
    <citation type="submission" date="2022-06" db="EMBL/GenBank/DDBJ databases">
        <authorList>
            <person name="Andreotti S."/>
            <person name="Wyler E."/>
        </authorList>
    </citation>
    <scope>NUCLEOTIDE SEQUENCE</scope>
</reference>
<evidence type="ECO:0000256" key="14">
    <source>
        <dbReference type="ARBA" id="ARBA00023136"/>
    </source>
</evidence>
<keyword evidence="7" id="KW-0963">Cytoplasm</keyword>
<keyword evidence="12 21" id="KW-1133">Transmembrane helix</keyword>
<dbReference type="FunFam" id="1.10.437.10:FF:000014">
    <property type="entry name" value="Bcl-2-like protein 10"/>
    <property type="match status" value="1"/>
</dbReference>
<keyword evidence="8 21" id="KW-0812">Transmembrane</keyword>
<evidence type="ECO:0000256" key="9">
    <source>
        <dbReference type="ARBA" id="ARBA00022703"/>
    </source>
</evidence>
<comment type="function">
    <text evidence="17">Promotes cell survival by suppressing apoptosis induced by BAX but not BAK. Increases binding of AHCYL1/IRBIT to ITPR1. Reduces ITPR1-mediated calcium release from the endoplasmic reticulum cooperatively with AHCYL1/IRBIT under normal cellular conditions. Under apoptotic stress conditions, dissociates from ITPR1 and is displaced from mitochondria-associated endoplasmic reticulum membranes, leading to increased Ca(2+) transfer to mitochondria which promotes apoptosis. Required for the correct formation of the microtubule organizing center during oocyte cell division, potentially via regulation of protein abundance and localization of other microtubule organizing center components such as AURKA and TPX2.</text>
</comment>
<dbReference type="RefSeq" id="XP_051053367.1">
    <property type="nucleotide sequence ID" value="XM_051197410.1"/>
</dbReference>
<evidence type="ECO:0000259" key="22">
    <source>
        <dbReference type="SMART" id="SM00337"/>
    </source>
</evidence>
<dbReference type="GO" id="GO:0042981">
    <property type="term" value="P:regulation of apoptotic process"/>
    <property type="evidence" value="ECO:0007669"/>
    <property type="project" value="InterPro"/>
</dbReference>
<dbReference type="CTD" id="10017"/>
<evidence type="ECO:0000256" key="1">
    <source>
        <dbReference type="ARBA" id="ARBA00001913"/>
    </source>
</evidence>
<evidence type="ECO:0000256" key="15">
    <source>
        <dbReference type="ARBA" id="ARBA00023212"/>
    </source>
</evidence>
<dbReference type="SUPFAM" id="SSF56854">
    <property type="entry name" value="Bcl-2 inhibitors of programmed cell death"/>
    <property type="match status" value="1"/>
</dbReference>
<keyword evidence="15" id="KW-0206">Cytoskeleton</keyword>
<evidence type="ECO:0000256" key="10">
    <source>
        <dbReference type="ARBA" id="ARBA00022824"/>
    </source>
</evidence>
<dbReference type="CDD" id="cd06845">
    <property type="entry name" value="Bcl-2_like"/>
    <property type="match status" value="1"/>
</dbReference>
<comment type="subcellular location">
    <subcellularLocation>
        <location evidence="4">Cytoplasm</location>
        <location evidence="4">Cytoskeleton</location>
        <location evidence="4">Spindle</location>
    </subcellularLocation>
    <subcellularLocation>
        <location evidence="5">Endoplasmic reticulum</location>
    </subcellularLocation>
    <subcellularLocation>
        <location evidence="3">Mitochondrion</location>
    </subcellularLocation>
    <subcellularLocation>
        <location evidence="2">Nucleus membrane</location>
    </subcellularLocation>
</comment>
<dbReference type="GO" id="GO:0051400">
    <property type="term" value="F:BH domain binding"/>
    <property type="evidence" value="ECO:0007669"/>
    <property type="project" value="TreeGrafter"/>
</dbReference>
<dbReference type="GO" id="GO:0097192">
    <property type="term" value="P:extrinsic apoptotic signaling pathway in absence of ligand"/>
    <property type="evidence" value="ECO:0007669"/>
    <property type="project" value="TreeGrafter"/>
</dbReference>
<dbReference type="GeneID" id="127231700"/>
<evidence type="ECO:0000256" key="17">
    <source>
        <dbReference type="ARBA" id="ARBA00053352"/>
    </source>
</evidence>
<dbReference type="KEGG" id="prob:127231700"/>
<accession>A0AAU9ZXF3</accession>
<comment type="cofactor">
    <cofactor evidence="1">
        <name>Ca(2+)</name>
        <dbReference type="ChEBI" id="CHEBI:29108"/>
    </cofactor>
</comment>
<dbReference type="GO" id="GO:0001836">
    <property type="term" value="P:release of cytochrome c from mitochondria"/>
    <property type="evidence" value="ECO:0007669"/>
    <property type="project" value="TreeGrafter"/>
</dbReference>